<dbReference type="RefSeq" id="WP_098693859.1">
    <property type="nucleotide sequence ID" value="NZ_CP023778.1"/>
</dbReference>
<dbReference type="Proteomes" id="UP000221961">
    <property type="component" value="Chromosome"/>
</dbReference>
<dbReference type="KEGG" id="ntp:CRH09_11120"/>
<evidence type="ECO:0000256" key="1">
    <source>
        <dbReference type="SAM" id="MobiDB-lite"/>
    </source>
</evidence>
<dbReference type="AlphaFoldDB" id="A0A291RH42"/>
<feature type="compositionally biased region" description="Basic and acidic residues" evidence="1">
    <location>
        <begin position="69"/>
        <end position="84"/>
    </location>
</feature>
<dbReference type="GeneID" id="88357957"/>
<name>A0A291RH42_9NOCA</name>
<feature type="region of interest" description="Disordered" evidence="1">
    <location>
        <begin position="57"/>
        <end position="84"/>
    </location>
</feature>
<accession>A0A291RH42</accession>
<evidence type="ECO:0000313" key="2">
    <source>
        <dbReference type="EMBL" id="ATL66677.1"/>
    </source>
</evidence>
<protein>
    <submittedName>
        <fullName evidence="2">Antitoxin</fullName>
    </submittedName>
</protein>
<sequence>MTHAMTVRLDDETFQQLKDLEAAGAASRSAAVVEAIREAWQHLQEQRLLDAYQAAVEESPSYPYETDEERSALRERRDRRQATA</sequence>
<dbReference type="EMBL" id="CP023778">
    <property type="protein sequence ID" value="ATL66677.1"/>
    <property type="molecule type" value="Genomic_DNA"/>
</dbReference>
<reference evidence="2 3" key="1">
    <citation type="submission" date="2017-10" db="EMBL/GenBank/DDBJ databases">
        <title>Comparative genomics between pathogenic Norcardia.</title>
        <authorList>
            <person name="Zeng L."/>
        </authorList>
    </citation>
    <scope>NUCLEOTIDE SEQUENCE [LARGE SCALE GENOMIC DNA]</scope>
    <source>
        <strain evidence="2 3">NC_YFY_NT001</strain>
    </source>
</reference>
<proteinExistence type="predicted"/>
<evidence type="ECO:0000313" key="3">
    <source>
        <dbReference type="Proteomes" id="UP000221961"/>
    </source>
</evidence>
<organism evidence="2 3">
    <name type="scientific">Nocardia terpenica</name>
    <dbReference type="NCBI Taxonomy" id="455432"/>
    <lineage>
        <taxon>Bacteria</taxon>
        <taxon>Bacillati</taxon>
        <taxon>Actinomycetota</taxon>
        <taxon>Actinomycetes</taxon>
        <taxon>Mycobacteriales</taxon>
        <taxon>Nocardiaceae</taxon>
        <taxon>Nocardia</taxon>
    </lineage>
</organism>
<gene>
    <name evidence="2" type="ORF">CRH09_11120</name>
</gene>